<dbReference type="Pfam" id="PF08016">
    <property type="entry name" value="PKD_channel"/>
    <property type="match status" value="1"/>
</dbReference>
<protein>
    <submittedName>
        <fullName evidence="7">Polycystin Cation Channel (PCC) Family</fullName>
    </submittedName>
</protein>
<dbReference type="PANTHER" id="PTHR10877:SF183">
    <property type="entry name" value="AT14535P-RELATED"/>
    <property type="match status" value="1"/>
</dbReference>
<dbReference type="EMBL" id="JNBS01002491">
    <property type="protein sequence ID" value="OQR90781.1"/>
    <property type="molecule type" value="Genomic_DNA"/>
</dbReference>
<sequence length="605" mass="69138">MGLKPTESTRLLVDFEVEAHDSVLALRHDDIPLAMQARSALRFNFVVLTLRTLVLFFFATMTTCVFPTKDLYLVERGLSSALITSGSDTINDQSTMKFQNIQTKDDIMSWANDTLIPSLFDNDEWRVASENVILDLTINVTKRNVIACNVKMHDTWGSICYDNVDVGDDLTVTENLLISKHFRPLSVDGIRDAMANKQNEWMKEETAGVIFQIITYNGNLNAFARTRLTISYQSGGYIDTNGEVIVIPSNPYSVTYQKLLDFCILSYFAGTLIFLIMIFCCPKWCHVYVQAYSTVFVWLDWVVVFAVALFYMIWTIVYYEIQTYTEVTFAEKHSGTANVNSDRLQELATMMIRVRFLAITVMLLLTMRIFGAMEFHPNLNVVTTTILKSIHKLGAFSCVFILTLYGFVVAGCLSFPGTLQFSNYARGFVTCINMLFGDFDFESIAQVNFPLAVVWYFSAMALLFLILFNLLLAVVLESYNDVTMENARHNRSVLWEFWVVTREYFNLARLFGCDAESKFLRAVQAGAFDRLEFITEEDVAVRAYMSPNSAKHVMSTILLYRNTVYTPKKENDVKSITNEDMIAKIRRLEDTVQQLVFALQDKQYV</sequence>
<feature type="transmembrane region" description="Helical" evidence="5">
    <location>
        <begin position="453"/>
        <end position="476"/>
    </location>
</feature>
<evidence type="ECO:0000256" key="4">
    <source>
        <dbReference type="ARBA" id="ARBA00023136"/>
    </source>
</evidence>
<dbReference type="InterPro" id="IPR013122">
    <property type="entry name" value="PKD1_2_channel"/>
</dbReference>
<reference evidence="7 8" key="1">
    <citation type="journal article" date="2014" name="Genome Biol. Evol.">
        <title>The secreted proteins of Achlya hypogyna and Thraustotheca clavata identify the ancestral oomycete secretome and reveal gene acquisitions by horizontal gene transfer.</title>
        <authorList>
            <person name="Misner I."/>
            <person name="Blouin N."/>
            <person name="Leonard G."/>
            <person name="Richards T.A."/>
            <person name="Lane C.E."/>
        </authorList>
    </citation>
    <scope>NUCLEOTIDE SEQUENCE [LARGE SCALE GENOMIC DNA]</scope>
    <source>
        <strain evidence="7 8">ATCC 34112</strain>
    </source>
</reference>
<feature type="transmembrane region" description="Helical" evidence="5">
    <location>
        <begin position="354"/>
        <end position="373"/>
    </location>
</feature>
<accession>A0A1V9YYJ7</accession>
<evidence type="ECO:0000256" key="5">
    <source>
        <dbReference type="SAM" id="Phobius"/>
    </source>
</evidence>
<evidence type="ECO:0000256" key="3">
    <source>
        <dbReference type="ARBA" id="ARBA00022989"/>
    </source>
</evidence>
<feature type="domain" description="Polycystin cation channel PKD1/PKD2" evidence="6">
    <location>
        <begin position="265"/>
        <end position="482"/>
    </location>
</feature>
<evidence type="ECO:0000313" key="8">
    <source>
        <dbReference type="Proteomes" id="UP000243217"/>
    </source>
</evidence>
<feature type="transmembrane region" description="Helical" evidence="5">
    <location>
        <begin position="291"/>
        <end position="314"/>
    </location>
</feature>
<dbReference type="Gene3D" id="1.10.287.70">
    <property type="match status" value="1"/>
</dbReference>
<keyword evidence="2 5" id="KW-0812">Transmembrane</keyword>
<comment type="subcellular location">
    <subcellularLocation>
        <location evidence="1">Membrane</location>
        <topology evidence="1">Multi-pass membrane protein</topology>
    </subcellularLocation>
</comment>
<feature type="transmembrane region" description="Helical" evidence="5">
    <location>
        <begin position="45"/>
        <end position="66"/>
    </location>
</feature>
<evidence type="ECO:0000313" key="7">
    <source>
        <dbReference type="EMBL" id="OQR90781.1"/>
    </source>
</evidence>
<evidence type="ECO:0000256" key="2">
    <source>
        <dbReference type="ARBA" id="ARBA00022692"/>
    </source>
</evidence>
<comment type="caution">
    <text evidence="7">The sequence shown here is derived from an EMBL/GenBank/DDBJ whole genome shotgun (WGS) entry which is preliminary data.</text>
</comment>
<keyword evidence="4 5" id="KW-0472">Membrane</keyword>
<keyword evidence="8" id="KW-1185">Reference proteome</keyword>
<dbReference type="PANTHER" id="PTHR10877">
    <property type="entry name" value="POLYCYSTIN FAMILY MEMBER"/>
    <property type="match status" value="1"/>
</dbReference>
<dbReference type="InterPro" id="IPR051223">
    <property type="entry name" value="Polycystin"/>
</dbReference>
<gene>
    <name evidence="7" type="ORF">THRCLA_09210</name>
</gene>
<proteinExistence type="predicted"/>
<evidence type="ECO:0000259" key="6">
    <source>
        <dbReference type="Pfam" id="PF08016"/>
    </source>
</evidence>
<dbReference type="AlphaFoldDB" id="A0A1V9YYJ7"/>
<dbReference type="GO" id="GO:0016020">
    <property type="term" value="C:membrane"/>
    <property type="evidence" value="ECO:0007669"/>
    <property type="project" value="UniProtKB-SubCell"/>
</dbReference>
<dbReference type="STRING" id="74557.A0A1V9YYJ7"/>
<organism evidence="7 8">
    <name type="scientific">Thraustotheca clavata</name>
    <dbReference type="NCBI Taxonomy" id="74557"/>
    <lineage>
        <taxon>Eukaryota</taxon>
        <taxon>Sar</taxon>
        <taxon>Stramenopiles</taxon>
        <taxon>Oomycota</taxon>
        <taxon>Saprolegniomycetes</taxon>
        <taxon>Saprolegniales</taxon>
        <taxon>Achlyaceae</taxon>
        <taxon>Thraustotheca</taxon>
    </lineage>
</organism>
<evidence type="ECO:0000256" key="1">
    <source>
        <dbReference type="ARBA" id="ARBA00004141"/>
    </source>
</evidence>
<feature type="transmembrane region" description="Helical" evidence="5">
    <location>
        <begin position="393"/>
        <end position="415"/>
    </location>
</feature>
<dbReference type="Proteomes" id="UP000243217">
    <property type="component" value="Unassembled WGS sequence"/>
</dbReference>
<name>A0A1V9YYJ7_9STRA</name>
<feature type="transmembrane region" description="Helical" evidence="5">
    <location>
        <begin position="259"/>
        <end position="279"/>
    </location>
</feature>
<dbReference type="OrthoDB" id="444119at2759"/>
<keyword evidence="3 5" id="KW-1133">Transmembrane helix</keyword>